<protein>
    <submittedName>
        <fullName evidence="1">Uncharacterized protein</fullName>
    </submittedName>
</protein>
<dbReference type="AlphaFoldDB" id="A0A5D4TVX1"/>
<organism evidence="1 2">
    <name type="scientific">Rossellomorea aquimaris</name>
    <dbReference type="NCBI Taxonomy" id="189382"/>
    <lineage>
        <taxon>Bacteria</taxon>
        <taxon>Bacillati</taxon>
        <taxon>Bacillota</taxon>
        <taxon>Bacilli</taxon>
        <taxon>Bacillales</taxon>
        <taxon>Bacillaceae</taxon>
        <taxon>Rossellomorea</taxon>
    </lineage>
</organism>
<evidence type="ECO:0000313" key="1">
    <source>
        <dbReference type="EMBL" id="TYS84773.1"/>
    </source>
</evidence>
<name>A0A5D4TVX1_9BACI</name>
<dbReference type="InterPro" id="IPR008930">
    <property type="entry name" value="Terpenoid_cyclase/PrenylTrfase"/>
</dbReference>
<gene>
    <name evidence="1" type="ORF">FZC85_15560</name>
</gene>
<evidence type="ECO:0000313" key="2">
    <source>
        <dbReference type="Proteomes" id="UP000324269"/>
    </source>
</evidence>
<dbReference type="Proteomes" id="UP000324269">
    <property type="component" value="Unassembled WGS sequence"/>
</dbReference>
<accession>A0A5D4TVX1</accession>
<comment type="caution">
    <text evidence="1">The sequence shown here is derived from an EMBL/GenBank/DDBJ whole genome shotgun (WGS) entry which is preliminary data.</text>
</comment>
<proteinExistence type="predicted"/>
<dbReference type="EMBL" id="VTEZ01000004">
    <property type="protein sequence ID" value="TYS84773.1"/>
    <property type="molecule type" value="Genomic_DNA"/>
</dbReference>
<reference evidence="1 2" key="1">
    <citation type="submission" date="2019-08" db="EMBL/GenBank/DDBJ databases">
        <title>Bacillus genomes from the desert of Cuatro Cienegas, Coahuila.</title>
        <authorList>
            <person name="Olmedo-Alvarez G."/>
        </authorList>
    </citation>
    <scope>NUCLEOTIDE SEQUENCE [LARGE SCALE GENOMIC DNA]</scope>
    <source>
        <strain evidence="1 2">CH87b_3T</strain>
    </source>
</reference>
<sequence length="304" mass="35538">MKLTSQQWNTAATYIKTHARPIEQKLFSFFFEEGSKEEAIKELANFQNMDGGFGNCIEPDFRLDSSSSMATTIGLQYAKDLKLSAEHHIVQKAMSYLQNTYDEKINGWHAVSEEVNFVPHAPWWHFDSEKGHSGVQTTWANPNAEIVGYFHLFSPEHPRLKEWTERAITELKNLSHPIEMHDFLCYDRLLSEVKGETESILYRFLSSSLRKTVCTDPSRWNEYIAKPLQVASHPSSPFYEALKEEVHMQLNVEIETQHQEGYWQPNWSWFGQYDETWPIAEKEWRGILTLGKLRILEAYQRVEN</sequence>
<dbReference type="OrthoDB" id="3286086at2"/>
<dbReference type="RefSeq" id="WP_148969202.1">
    <property type="nucleotide sequence ID" value="NZ_JBNIKW010000003.1"/>
</dbReference>
<dbReference type="SUPFAM" id="SSF48239">
    <property type="entry name" value="Terpenoid cyclases/Protein prenyltransferases"/>
    <property type="match status" value="1"/>
</dbReference>